<evidence type="ECO:0000259" key="1">
    <source>
        <dbReference type="PROSITE" id="PS50035"/>
    </source>
</evidence>
<dbReference type="Proteomes" id="UP000230730">
    <property type="component" value="Unassembled WGS sequence"/>
</dbReference>
<evidence type="ECO:0000313" key="3">
    <source>
        <dbReference type="Proteomes" id="UP000230730"/>
    </source>
</evidence>
<feature type="domain" description="PLD phosphodiesterase" evidence="1">
    <location>
        <begin position="91"/>
        <end position="118"/>
    </location>
</feature>
<dbReference type="SUPFAM" id="SSF56024">
    <property type="entry name" value="Phospholipase D/nuclease"/>
    <property type="match status" value="1"/>
</dbReference>
<dbReference type="AlphaFoldDB" id="A0A2H0VK13"/>
<dbReference type="Pfam" id="PF13091">
    <property type="entry name" value="PLDc_2"/>
    <property type="match status" value="1"/>
</dbReference>
<reference evidence="3" key="1">
    <citation type="submission" date="2017-09" db="EMBL/GenBank/DDBJ databases">
        <title>Depth-based differentiation of microbial function through sediment-hosted aquifers and enrichment of novel symbionts in the deep terrestrial subsurface.</title>
        <authorList>
            <person name="Probst A.J."/>
            <person name="Ladd B."/>
            <person name="Jarett J.K."/>
            <person name="Geller-Mcgrath D.E."/>
            <person name="Sieber C.M.K."/>
            <person name="Emerson J.B."/>
            <person name="Anantharaman K."/>
            <person name="Thomas B.C."/>
            <person name="Malmstrom R."/>
            <person name="Stieglmeier M."/>
            <person name="Klingl A."/>
            <person name="Woyke T."/>
            <person name="Ryan C.M."/>
            <person name="Banfield J.F."/>
        </authorList>
    </citation>
    <scope>NUCLEOTIDE SEQUENCE [LARGE SCALE GENOMIC DNA]</scope>
</reference>
<dbReference type="GO" id="GO:0003824">
    <property type="term" value="F:catalytic activity"/>
    <property type="evidence" value="ECO:0007669"/>
    <property type="project" value="InterPro"/>
</dbReference>
<comment type="caution">
    <text evidence="2">The sequence shown here is derived from an EMBL/GenBank/DDBJ whole genome shotgun (WGS) entry which is preliminary data.</text>
</comment>
<proteinExistence type="predicted"/>
<dbReference type="GO" id="GO:0006793">
    <property type="term" value="P:phosphorus metabolic process"/>
    <property type="evidence" value="ECO:0007669"/>
    <property type="project" value="UniProtKB-ARBA"/>
</dbReference>
<dbReference type="Gene3D" id="3.30.870.10">
    <property type="entry name" value="Endonuclease Chain A"/>
    <property type="match status" value="1"/>
</dbReference>
<name>A0A2H0VK13_9BACT</name>
<protein>
    <recommendedName>
        <fullName evidence="1">PLD phosphodiesterase domain-containing protein</fullName>
    </recommendedName>
</protein>
<dbReference type="InterPro" id="IPR001736">
    <property type="entry name" value="PLipase_D/transphosphatidylase"/>
</dbReference>
<accession>A0A2H0VK13</accession>
<dbReference type="InterPro" id="IPR025202">
    <property type="entry name" value="PLD-like_dom"/>
</dbReference>
<sequence>MYKSDLFDEKTFYKAFLADLGASQTEVIIESPFVTSKRMKTLWPSLRGLIQRGVKAYIVTRDPQDHTERYEEQSEAEIQALEATGIQVWLCRGNHHRKLAIIDREILWEGSLNILSQMKSREIMRRLEGGGFAEDLFHFLRYKKYL</sequence>
<dbReference type="EMBL" id="PFAE01000064">
    <property type="protein sequence ID" value="PIR99408.1"/>
    <property type="molecule type" value="Genomic_DNA"/>
</dbReference>
<organism evidence="2 3">
    <name type="scientific">Candidatus Collierbacteria bacterium CG10_big_fil_rev_8_21_14_0_10_43_36</name>
    <dbReference type="NCBI Taxonomy" id="1974534"/>
    <lineage>
        <taxon>Bacteria</taxon>
        <taxon>Candidatus Collieribacteriota</taxon>
    </lineage>
</organism>
<gene>
    <name evidence="2" type="ORF">COT86_04160</name>
</gene>
<evidence type="ECO:0000313" key="2">
    <source>
        <dbReference type="EMBL" id="PIR99408.1"/>
    </source>
</evidence>
<dbReference type="PROSITE" id="PS50035">
    <property type="entry name" value="PLD"/>
    <property type="match status" value="1"/>
</dbReference>